<feature type="transmembrane region" description="Helical" evidence="8">
    <location>
        <begin position="212"/>
        <end position="236"/>
    </location>
</feature>
<evidence type="ECO:0000256" key="6">
    <source>
        <dbReference type="ARBA" id="ARBA00022989"/>
    </source>
</evidence>
<evidence type="ECO:0000256" key="8">
    <source>
        <dbReference type="RuleBase" id="RU365088"/>
    </source>
</evidence>
<protein>
    <recommendedName>
        <fullName evidence="8">Bcr/CflA family efflux transporter</fullName>
    </recommendedName>
</protein>
<evidence type="ECO:0000256" key="4">
    <source>
        <dbReference type="ARBA" id="ARBA00022475"/>
    </source>
</evidence>
<organism evidence="10 11">
    <name type="scientific">Roseibium porphyridii</name>
    <dbReference type="NCBI Taxonomy" id="2866279"/>
    <lineage>
        <taxon>Bacteria</taxon>
        <taxon>Pseudomonadati</taxon>
        <taxon>Pseudomonadota</taxon>
        <taxon>Alphaproteobacteria</taxon>
        <taxon>Hyphomicrobiales</taxon>
        <taxon>Stappiaceae</taxon>
        <taxon>Roseibium</taxon>
    </lineage>
</organism>
<dbReference type="EMBL" id="CP120863">
    <property type="protein sequence ID" value="WFE89808.1"/>
    <property type="molecule type" value="Genomic_DNA"/>
</dbReference>
<proteinExistence type="inferred from homology"/>
<dbReference type="SUPFAM" id="SSF103473">
    <property type="entry name" value="MFS general substrate transporter"/>
    <property type="match status" value="1"/>
</dbReference>
<feature type="transmembrane region" description="Helical" evidence="8">
    <location>
        <begin position="366"/>
        <end position="389"/>
    </location>
</feature>
<dbReference type="InterPro" id="IPR020846">
    <property type="entry name" value="MFS_dom"/>
</dbReference>
<feature type="transmembrane region" description="Helical" evidence="8">
    <location>
        <begin position="336"/>
        <end position="360"/>
    </location>
</feature>
<feature type="domain" description="Major facilitator superfamily (MFS) profile" evidence="9">
    <location>
        <begin position="5"/>
        <end position="393"/>
    </location>
</feature>
<keyword evidence="4" id="KW-1003">Cell membrane</keyword>
<dbReference type="Pfam" id="PF07690">
    <property type="entry name" value="MFS_1"/>
    <property type="match status" value="1"/>
</dbReference>
<dbReference type="Gene3D" id="1.20.1720.10">
    <property type="entry name" value="Multidrug resistance protein D"/>
    <property type="match status" value="1"/>
</dbReference>
<keyword evidence="11" id="KW-1185">Reference proteome</keyword>
<sequence length="401" mass="41838">MNSSLWKLGAVLGLLSSVGPFAIDMYLPALPTIAMDLGTSVSASQASIMVFLIALGLGQLVFGPLSDQYGRKAPLFAGLIIFLAGSLGCLFAPTVEWLIGARFVQGMGAAAMGVIPRAIVRDRHTGHTATRLMSTIMIVVSVSPLFAPLIGSGLLQLGSWRVVFGLLCLLGIIGVFLTTSVLSETLPLENRRPVNVGTMTAGMAMLLSHRQFLCMSLVNSCGLASFFVFIASAPFIYTEVFGLTPTQFSLAFAINAMGFFGASQFAAPLSKRFGSQRLVFGAILGFASLTALLMFLSILGQTGLVTISTVLVVANACLGLVIPTASVLAIHDHPEIAGLASSVGGAMQWMSGAAVVLLVGPFFDETIITMTVAIAACGAAALICAVLATPRNVPESQRRET</sequence>
<keyword evidence="3 8" id="KW-0813">Transport</keyword>
<feature type="transmembrane region" description="Helical" evidence="8">
    <location>
        <begin position="248"/>
        <end position="266"/>
    </location>
</feature>
<dbReference type="CDD" id="cd17320">
    <property type="entry name" value="MFS_MdfA_MDR_like"/>
    <property type="match status" value="1"/>
</dbReference>
<dbReference type="Proteomes" id="UP001209803">
    <property type="component" value="Chromosome"/>
</dbReference>
<feature type="transmembrane region" description="Helical" evidence="8">
    <location>
        <begin position="99"/>
        <end position="120"/>
    </location>
</feature>
<comment type="subcellular location">
    <subcellularLocation>
        <location evidence="8">Cell inner membrane</location>
        <topology evidence="8">Multi-pass membrane protein</topology>
    </subcellularLocation>
    <subcellularLocation>
        <location evidence="1">Cell membrane</location>
        <topology evidence="1">Multi-pass membrane protein</topology>
    </subcellularLocation>
</comment>
<evidence type="ECO:0000256" key="5">
    <source>
        <dbReference type="ARBA" id="ARBA00022692"/>
    </source>
</evidence>
<feature type="transmembrane region" description="Helical" evidence="8">
    <location>
        <begin position="162"/>
        <end position="182"/>
    </location>
</feature>
<dbReference type="PANTHER" id="PTHR23502:SF132">
    <property type="entry name" value="POLYAMINE TRANSPORTER 2-RELATED"/>
    <property type="match status" value="1"/>
</dbReference>
<dbReference type="InterPro" id="IPR036259">
    <property type="entry name" value="MFS_trans_sf"/>
</dbReference>
<keyword evidence="6 8" id="KW-1133">Transmembrane helix</keyword>
<feature type="transmembrane region" description="Helical" evidence="8">
    <location>
        <begin position="278"/>
        <end position="299"/>
    </location>
</feature>
<evidence type="ECO:0000256" key="3">
    <source>
        <dbReference type="ARBA" id="ARBA00022448"/>
    </source>
</evidence>
<keyword evidence="8" id="KW-0997">Cell inner membrane</keyword>
<evidence type="ECO:0000259" key="9">
    <source>
        <dbReference type="PROSITE" id="PS50850"/>
    </source>
</evidence>
<keyword evidence="5 8" id="KW-0812">Transmembrane</keyword>
<evidence type="ECO:0000256" key="1">
    <source>
        <dbReference type="ARBA" id="ARBA00004651"/>
    </source>
</evidence>
<feature type="transmembrane region" description="Helical" evidence="8">
    <location>
        <begin position="44"/>
        <end position="63"/>
    </location>
</feature>
<evidence type="ECO:0000256" key="2">
    <source>
        <dbReference type="ARBA" id="ARBA00006236"/>
    </source>
</evidence>
<dbReference type="PANTHER" id="PTHR23502">
    <property type="entry name" value="MAJOR FACILITATOR SUPERFAMILY"/>
    <property type="match status" value="1"/>
</dbReference>
<comment type="similarity">
    <text evidence="2 8">Belongs to the major facilitator superfamily. Bcr/CmlA family.</text>
</comment>
<name>A0ABY8FB13_9HYPH</name>
<keyword evidence="7 8" id="KW-0472">Membrane</keyword>
<dbReference type="InterPro" id="IPR011701">
    <property type="entry name" value="MFS"/>
</dbReference>
<feature type="transmembrane region" description="Helical" evidence="8">
    <location>
        <begin position="75"/>
        <end position="93"/>
    </location>
</feature>
<dbReference type="PROSITE" id="PS50850">
    <property type="entry name" value="MFS"/>
    <property type="match status" value="1"/>
</dbReference>
<feature type="transmembrane region" description="Helical" evidence="8">
    <location>
        <begin position="305"/>
        <end position="329"/>
    </location>
</feature>
<dbReference type="NCBIfam" id="TIGR00710">
    <property type="entry name" value="efflux_Bcr_CflA"/>
    <property type="match status" value="1"/>
</dbReference>
<evidence type="ECO:0000313" key="11">
    <source>
        <dbReference type="Proteomes" id="UP001209803"/>
    </source>
</evidence>
<reference evidence="10 11" key="1">
    <citation type="submission" date="2023-03" db="EMBL/GenBank/DDBJ databases">
        <title>Roseibium porphyridii sp. nov. and Roseibium rhodosorbium sp. nov. isolated from marine algae, Porphyridium cruentum and Rhodosorus marinus, respectively.</title>
        <authorList>
            <person name="Lee M.W."/>
            <person name="Choi B.J."/>
            <person name="Lee J.K."/>
            <person name="Choi D.G."/>
            <person name="Baek J.H."/>
            <person name="Bayburt H."/>
            <person name="Kim J.M."/>
            <person name="Han D.M."/>
            <person name="Kim K.H."/>
            <person name="Jeon C.O."/>
        </authorList>
    </citation>
    <scope>NUCLEOTIDE SEQUENCE [LARGE SCALE GENOMIC DNA]</scope>
    <source>
        <strain evidence="10 11">KMA01</strain>
    </source>
</reference>
<dbReference type="InterPro" id="IPR004812">
    <property type="entry name" value="Efflux_drug-R_Bcr/CmlA"/>
</dbReference>
<evidence type="ECO:0000313" key="10">
    <source>
        <dbReference type="EMBL" id="WFE89808.1"/>
    </source>
</evidence>
<feature type="transmembrane region" description="Helical" evidence="8">
    <location>
        <begin position="132"/>
        <end position="150"/>
    </location>
</feature>
<accession>A0ABY8FB13</accession>
<evidence type="ECO:0000256" key="7">
    <source>
        <dbReference type="ARBA" id="ARBA00023136"/>
    </source>
</evidence>
<gene>
    <name evidence="10" type="ORF">K1718_00150</name>
</gene>
<dbReference type="RefSeq" id="WP_265680165.1">
    <property type="nucleotide sequence ID" value="NZ_CP120863.1"/>
</dbReference>
<comment type="caution">
    <text evidence="8">Lacks conserved residue(s) required for the propagation of feature annotation.</text>
</comment>